<keyword evidence="6" id="KW-1185">Reference proteome</keyword>
<dbReference type="InterPro" id="IPR043129">
    <property type="entry name" value="ATPase_NBD"/>
</dbReference>
<keyword evidence="3" id="KW-0067">ATP-binding</keyword>
<keyword evidence="2" id="KW-0547">Nucleotide-binding</keyword>
<protein>
    <submittedName>
        <fullName evidence="5">DnaK-type molecular chaperone DnaK</fullName>
    </submittedName>
</protein>
<dbReference type="PROSITE" id="PS00329">
    <property type="entry name" value="HSP70_2"/>
    <property type="match status" value="1"/>
</dbReference>
<reference evidence="6" key="1">
    <citation type="submission" date="2017-01" db="EMBL/GenBank/DDBJ databases">
        <authorList>
            <person name="Brunel B."/>
        </authorList>
    </citation>
    <scope>NUCLEOTIDE SEQUENCE [LARGE SCALE GENOMIC DNA]</scope>
</reference>
<proteinExistence type="inferred from homology"/>
<dbReference type="AlphaFoldDB" id="A0A1R3V7Q2"/>
<dbReference type="STRING" id="1631249.BQ8794_200272"/>
<dbReference type="EMBL" id="FTPD01000013">
    <property type="protein sequence ID" value="SIT55269.1"/>
    <property type="molecule type" value="Genomic_DNA"/>
</dbReference>
<comment type="similarity">
    <text evidence="1">Belongs to the heat shock protein 70 family.</text>
</comment>
<dbReference type="GO" id="GO:0140662">
    <property type="term" value="F:ATP-dependent protein folding chaperone"/>
    <property type="evidence" value="ECO:0007669"/>
    <property type="project" value="InterPro"/>
</dbReference>
<dbReference type="Pfam" id="PF00012">
    <property type="entry name" value="HSP70"/>
    <property type="match status" value="2"/>
</dbReference>
<dbReference type="Proteomes" id="UP000188388">
    <property type="component" value="Unassembled WGS sequence"/>
</dbReference>
<gene>
    <name evidence="5" type="ORF">BQ8794_200272</name>
</gene>
<name>A0A1R3V7Q2_9HYPH</name>
<dbReference type="PANTHER" id="PTHR19375">
    <property type="entry name" value="HEAT SHOCK PROTEIN 70KDA"/>
    <property type="match status" value="1"/>
</dbReference>
<organism evidence="5 6">
    <name type="scientific">Mesorhizobium prunaredense</name>
    <dbReference type="NCBI Taxonomy" id="1631249"/>
    <lineage>
        <taxon>Bacteria</taxon>
        <taxon>Pseudomonadati</taxon>
        <taxon>Pseudomonadota</taxon>
        <taxon>Alphaproteobacteria</taxon>
        <taxon>Hyphomicrobiales</taxon>
        <taxon>Phyllobacteriaceae</taxon>
        <taxon>Mesorhizobium</taxon>
    </lineage>
</organism>
<dbReference type="SUPFAM" id="SSF53067">
    <property type="entry name" value="Actin-like ATPase domain"/>
    <property type="match status" value="2"/>
</dbReference>
<evidence type="ECO:0000256" key="4">
    <source>
        <dbReference type="SAM" id="MobiDB-lite"/>
    </source>
</evidence>
<feature type="region of interest" description="Disordered" evidence="4">
    <location>
        <begin position="468"/>
        <end position="490"/>
    </location>
</feature>
<evidence type="ECO:0000256" key="2">
    <source>
        <dbReference type="ARBA" id="ARBA00022741"/>
    </source>
</evidence>
<dbReference type="Gene3D" id="3.30.420.40">
    <property type="match status" value="2"/>
</dbReference>
<evidence type="ECO:0000313" key="6">
    <source>
        <dbReference type="Proteomes" id="UP000188388"/>
    </source>
</evidence>
<evidence type="ECO:0000256" key="1">
    <source>
        <dbReference type="ARBA" id="ARBA00007381"/>
    </source>
</evidence>
<dbReference type="CDD" id="cd10231">
    <property type="entry name" value="ASKHA_NBD_HSP70_YegD-like"/>
    <property type="match status" value="1"/>
</dbReference>
<dbReference type="InterPro" id="IPR018181">
    <property type="entry name" value="Heat_shock_70_CS"/>
</dbReference>
<evidence type="ECO:0000313" key="5">
    <source>
        <dbReference type="EMBL" id="SIT55269.1"/>
    </source>
</evidence>
<accession>A0A1R3V7Q2</accession>
<dbReference type="InterPro" id="IPR013126">
    <property type="entry name" value="Hsp_70_fam"/>
</dbReference>
<evidence type="ECO:0000256" key="3">
    <source>
        <dbReference type="ARBA" id="ARBA00022840"/>
    </source>
</evidence>
<sequence length="490" mass="53488">MRPAFGGIDFGTSNSTVGVIRNGQPRLVALEDGEVTLPSAVFFNFEDNRTYFGRRAIANYTDSIEGRLMRSLKSVLGGTLVHEKTRIKTRSIAFTEIIGLFVGHLRRRLEEDAGDVVESVVLGRPVQFVDDDAEADAKAEGELENAARTQGFKHIAFQFEPIAAALDYEQKVTREELALIVDMGGGTSDFSIVRVSPQRARSLDRKDDILASRGIHIGGTDFDRLLSIAHVMPQLGYLSPTKDGKRNLPASYFIDLATWQRINLVYTARAMTHLRQIRYEADRADLVDRFIHIVEHRYGHALAALVERAKIELTEQFSGDVVVALPGAKFAAEITRAGLDDTIARDIERVAATVGETIRNAQVKPSDISAVFLTGGSTAIPLARQQILALVPQASVIEGDMFGSVGLGLALDAQRKFGCPVYPWTVSPAFAPRCALSAIWARLACRSRCVIIAKSRFGRSIDTDRKLPSATARSTTSSEMMVAPAPASTA</sequence>
<dbReference type="GO" id="GO:0005524">
    <property type="term" value="F:ATP binding"/>
    <property type="evidence" value="ECO:0007669"/>
    <property type="project" value="UniProtKB-KW"/>
</dbReference>
<dbReference type="InterPro" id="IPR042054">
    <property type="entry name" value="YegD-like"/>
</dbReference>